<feature type="region of interest" description="Disordered" evidence="1">
    <location>
        <begin position="22"/>
        <end position="113"/>
    </location>
</feature>
<dbReference type="PRINTS" id="PR01217">
    <property type="entry name" value="PRICHEXTENSN"/>
</dbReference>
<comment type="caution">
    <text evidence="2">The sequence shown here is derived from an EMBL/GenBank/DDBJ whole genome shotgun (WGS) entry which is preliminary data.</text>
</comment>
<protein>
    <submittedName>
        <fullName evidence="2">Uncharacterized protein</fullName>
    </submittedName>
</protein>
<evidence type="ECO:0000313" key="2">
    <source>
        <dbReference type="EMBL" id="KAH0463141.1"/>
    </source>
</evidence>
<proteinExistence type="predicted"/>
<keyword evidence="3" id="KW-1185">Reference proteome</keyword>
<accession>A0AAV7H210</accession>
<organism evidence="2 3">
    <name type="scientific">Dendrobium chrysotoxum</name>
    <name type="common">Orchid</name>
    <dbReference type="NCBI Taxonomy" id="161865"/>
    <lineage>
        <taxon>Eukaryota</taxon>
        <taxon>Viridiplantae</taxon>
        <taxon>Streptophyta</taxon>
        <taxon>Embryophyta</taxon>
        <taxon>Tracheophyta</taxon>
        <taxon>Spermatophyta</taxon>
        <taxon>Magnoliopsida</taxon>
        <taxon>Liliopsida</taxon>
        <taxon>Asparagales</taxon>
        <taxon>Orchidaceae</taxon>
        <taxon>Epidendroideae</taxon>
        <taxon>Malaxideae</taxon>
        <taxon>Dendrobiinae</taxon>
        <taxon>Dendrobium</taxon>
    </lineage>
</organism>
<feature type="compositionally biased region" description="Low complexity" evidence="1">
    <location>
        <begin position="22"/>
        <end position="32"/>
    </location>
</feature>
<dbReference type="AlphaFoldDB" id="A0AAV7H210"/>
<sequence>MQYKFINHFIQCDYHPIKSSLSSSFSNNQSVNPTKIAPPPPNTEVAPPSPPTTETAPPPPNTEVAPPPPPTTEVAPPPPPTIKAAPPPPTNTEAAPPPPLPPTTEAAPPPPTSQVAQAIIKDDIIFKSGNIVINRADNHIDAFAFLLSEKRMITEKEFQPYLYIFPLYMVYRGYNHNYDIFIEHINPGSVKESNLIVQIIIFYNHWTLIIGRLKEKV</sequence>
<reference evidence="2 3" key="1">
    <citation type="journal article" date="2021" name="Hortic Res">
        <title>Chromosome-scale assembly of the Dendrobium chrysotoxum genome enhances the understanding of orchid evolution.</title>
        <authorList>
            <person name="Zhang Y."/>
            <person name="Zhang G.Q."/>
            <person name="Zhang D."/>
            <person name="Liu X.D."/>
            <person name="Xu X.Y."/>
            <person name="Sun W.H."/>
            <person name="Yu X."/>
            <person name="Zhu X."/>
            <person name="Wang Z.W."/>
            <person name="Zhao X."/>
            <person name="Zhong W.Y."/>
            <person name="Chen H."/>
            <person name="Yin W.L."/>
            <person name="Huang T."/>
            <person name="Niu S.C."/>
            <person name="Liu Z.J."/>
        </authorList>
    </citation>
    <scope>NUCLEOTIDE SEQUENCE [LARGE SCALE GENOMIC DNA]</scope>
    <source>
        <strain evidence="2">Lindl</strain>
    </source>
</reference>
<gene>
    <name evidence="2" type="ORF">IEQ34_007723</name>
</gene>
<evidence type="ECO:0000256" key="1">
    <source>
        <dbReference type="SAM" id="MobiDB-lite"/>
    </source>
</evidence>
<evidence type="ECO:0000313" key="3">
    <source>
        <dbReference type="Proteomes" id="UP000775213"/>
    </source>
</evidence>
<feature type="compositionally biased region" description="Pro residues" evidence="1">
    <location>
        <begin position="36"/>
        <end position="112"/>
    </location>
</feature>
<dbReference type="EMBL" id="JAGFBR010000008">
    <property type="protein sequence ID" value="KAH0463141.1"/>
    <property type="molecule type" value="Genomic_DNA"/>
</dbReference>
<dbReference type="Proteomes" id="UP000775213">
    <property type="component" value="Unassembled WGS sequence"/>
</dbReference>
<name>A0AAV7H210_DENCH</name>